<accession>A0ACB5RGN1</accession>
<dbReference type="Proteomes" id="UP001058074">
    <property type="component" value="Unassembled WGS sequence"/>
</dbReference>
<reference evidence="1" key="1">
    <citation type="journal article" date="2025" name="Int. J. Syst. Evol. Microbiol.">
        <title>Inconstantimicrobium mannanitabidum sp. nov., a novel member of the family Clostridiaceae isolated from anoxic soil under the treatment of reductive soil disinfestation.</title>
        <authorList>
            <person name="Ueki A."/>
            <person name="Tonouchi A."/>
            <person name="Honma S."/>
            <person name="Kaku N."/>
            <person name="Ueki K."/>
        </authorList>
    </citation>
    <scope>NUCLEOTIDE SEQUENCE</scope>
    <source>
        <strain evidence="1">TW13</strain>
    </source>
</reference>
<protein>
    <submittedName>
        <fullName evidence="1">Galactose ABC transporter substrate-binding protein</fullName>
    </submittedName>
</protein>
<name>A0ACB5RGN1_9CLOT</name>
<comment type="caution">
    <text evidence="1">The sequence shown here is derived from an EMBL/GenBank/DDBJ whole genome shotgun (WGS) entry which is preliminary data.</text>
</comment>
<gene>
    <name evidence="1" type="primary">mglB_3</name>
    <name evidence="1" type="ORF">rsdtw13_35070</name>
</gene>
<evidence type="ECO:0000313" key="2">
    <source>
        <dbReference type="Proteomes" id="UP001058074"/>
    </source>
</evidence>
<organism evidence="1 2">
    <name type="scientific">Inconstantimicrobium mannanitabidum</name>
    <dbReference type="NCBI Taxonomy" id="1604901"/>
    <lineage>
        <taxon>Bacteria</taxon>
        <taxon>Bacillati</taxon>
        <taxon>Bacillota</taxon>
        <taxon>Clostridia</taxon>
        <taxon>Eubacteriales</taxon>
        <taxon>Clostridiaceae</taxon>
        <taxon>Inconstantimicrobium</taxon>
    </lineage>
</organism>
<proteinExistence type="predicted"/>
<keyword evidence="2" id="KW-1185">Reference proteome</keyword>
<sequence>MKDSKSKRVFFIMFLSGIVMMITFLALSIKESSLLKTSYKDGLPKVGAVIYKYDDTFMSYVRKSMEKTSLAKCALNIKDSQNDQSRQLEQIDGMIKDKVRVLAVNLVNPKFAPEVINKAKDSKLPVIFFNKEPEASVMNSYSNAWYVGADSSEAGILQGRMIVKLWRKNLKYDKNNDGVISYVLLKGEPGHPDTEARTKYAIDEIKKAGIKVRELGSYYGMWDEVKARDKMDEWISKFGDSIEFVISNNDTMALGAIISLEKNGFMTDNKFIPVVGVDAVQEALVKIKEGKMMGTVMNDAKKQGTTVIDLALNLSEDKNILQGISLNMNADKSLRVPYVMITKDNLDVAEQAYK</sequence>
<evidence type="ECO:0000313" key="1">
    <source>
        <dbReference type="EMBL" id="GKX68249.1"/>
    </source>
</evidence>
<dbReference type="EMBL" id="BROD01000001">
    <property type="protein sequence ID" value="GKX68249.1"/>
    <property type="molecule type" value="Genomic_DNA"/>
</dbReference>